<feature type="domain" description="TonB-dependent receptor plug" evidence="12">
    <location>
        <begin position="129"/>
        <end position="236"/>
    </location>
</feature>
<dbReference type="AlphaFoldDB" id="A0AAP2DGJ9"/>
<feature type="chain" id="PRO_5042967629" evidence="10">
    <location>
        <begin position="37"/>
        <end position="1042"/>
    </location>
</feature>
<keyword evidence="5 9" id="KW-0798">TonB box</keyword>
<evidence type="ECO:0000256" key="10">
    <source>
        <dbReference type="SAM" id="SignalP"/>
    </source>
</evidence>
<evidence type="ECO:0000256" key="2">
    <source>
        <dbReference type="ARBA" id="ARBA00022448"/>
    </source>
</evidence>
<reference evidence="13 14" key="1">
    <citation type="submission" date="2021-05" db="EMBL/GenBank/DDBJ databases">
        <title>A Polyphasic approach of four new species of the genus Ohtaekwangia: Ohtaekwangia histidinii sp. nov., Ohtaekwangia cretensis sp. nov., Ohtaekwangia indiensis sp. nov., Ohtaekwangia reichenbachii sp. nov. from diverse environment.</title>
        <authorList>
            <person name="Octaviana S."/>
        </authorList>
    </citation>
    <scope>NUCLEOTIDE SEQUENCE [LARGE SCALE GENOMIC DNA]</scope>
    <source>
        <strain evidence="13 14">PWU37</strain>
    </source>
</reference>
<evidence type="ECO:0000256" key="5">
    <source>
        <dbReference type="ARBA" id="ARBA00023077"/>
    </source>
</evidence>
<name>A0AAP2DGJ9_9BACT</name>
<evidence type="ECO:0000259" key="11">
    <source>
        <dbReference type="Pfam" id="PF00593"/>
    </source>
</evidence>
<keyword evidence="4 8" id="KW-0812">Transmembrane</keyword>
<dbReference type="RefSeq" id="WP_254092203.1">
    <property type="nucleotide sequence ID" value="NZ_JAHESC010000033.1"/>
</dbReference>
<keyword evidence="3 8" id="KW-1134">Transmembrane beta strand</keyword>
<comment type="subcellular location">
    <subcellularLocation>
        <location evidence="1 8">Cell outer membrane</location>
        <topology evidence="1 8">Multi-pass membrane protein</topology>
    </subcellularLocation>
</comment>
<sequence>MRTLFLPNFPGLGMGRGFPGIVLWMSLLLVASAAHAQLAVQGTVQDETGAGMPGVYVVVKNTSLGTTTDADGNFSMNVNSNDAVLVFSFIGYATQEVAVNGRTRVDVTLAASVQSLDEVVVVGYGTQKKSDITGSLASVSSESLREVPVANVQNALQGRAAGVEVQRVGSTPGSSAQIRIRGERSVSGSNDPLIVLDGIPYQGNLNDINTDDIASIEVLKDASATAIYGSRGANGVILVTTKRGKKGENILSFNSYYGISTVSKKYPVYDAKGYENLRDRSVYLGGYKPEELESIQLGRSTDWQDLMYENSYITDHNLSISGGGDRSTYSVGGGYFKEKGVLPAQDFSRLSLRLTEDLQLNDRVKFGFNSMNSYSIRNGSSISPMFPILSLSPLMPAYEADGTIVKAPAGNDDDRANTYSPLYLKSNDHDWVDRIRRIRTFNSLYGEAEIIPGLTYRLNIGLDYSQEENSQFRGMDTYFTPNAGNYASVDNTEEWSYTLENILMYEKTFAEKHHVKFTGLYSVQESQKHNTFVRKDSITSDFVEYYNLGTSVETANRRLDGKEAKWGIVSYMGRINYSFEDKYLLTLTGRIDGSSRLSEKWHRYPAVSGGWNIIKEDFMQNVRPVSNLKLRVGWGNTSNQAVDPYSLIGGVTNTWRNGANNVPIVYNFGTKLQNGYYVSRIASQKLVWEFTATTNIGIDFGLFEDRITGSIDWYNARTHNIIYNRTLPATSGVNSDYATNIGKMQNRGMEISISSINIETPGGFQWSTDLNIFWNRNKLLFLDDGFVRNIENGLHIGEPLTAIYDFDKQGIWQTGEEAQAQSFGQVPGQLKIRDISGPDGVPDGKITPEYDRTIIGSGQAKWQGGITNRFSYKGFDLSFVTYARFGGTLISAIHQPLAGYLTINDGRRNQLKVDYWTPENPTNDFPAPLATITPPQATSAWTTLGYYDASFVRIRSINFGYKIPTAVAERIRARSIRVYTTVINPVVLYSPYMKAGGVDPEATGTGKTGFVQNGGNIPDRALTVALSSPPTRSFTLGLNITF</sequence>
<dbReference type="SUPFAM" id="SSF56935">
    <property type="entry name" value="Porins"/>
    <property type="match status" value="1"/>
</dbReference>
<dbReference type="Proteomes" id="UP001319180">
    <property type="component" value="Unassembled WGS sequence"/>
</dbReference>
<keyword evidence="14" id="KW-1185">Reference proteome</keyword>
<comment type="similarity">
    <text evidence="8 9">Belongs to the TonB-dependent receptor family.</text>
</comment>
<accession>A0AAP2DGJ9</accession>
<evidence type="ECO:0000313" key="13">
    <source>
        <dbReference type="EMBL" id="MBT1688977.1"/>
    </source>
</evidence>
<dbReference type="Gene3D" id="2.170.130.10">
    <property type="entry name" value="TonB-dependent receptor, plug domain"/>
    <property type="match status" value="1"/>
</dbReference>
<evidence type="ECO:0000256" key="9">
    <source>
        <dbReference type="RuleBase" id="RU003357"/>
    </source>
</evidence>
<dbReference type="PROSITE" id="PS52016">
    <property type="entry name" value="TONB_DEPENDENT_REC_3"/>
    <property type="match status" value="1"/>
</dbReference>
<dbReference type="SUPFAM" id="SSF49464">
    <property type="entry name" value="Carboxypeptidase regulatory domain-like"/>
    <property type="match status" value="1"/>
</dbReference>
<organism evidence="13 14">
    <name type="scientific">Dawidia soli</name>
    <dbReference type="NCBI Taxonomy" id="2782352"/>
    <lineage>
        <taxon>Bacteria</taxon>
        <taxon>Pseudomonadati</taxon>
        <taxon>Bacteroidota</taxon>
        <taxon>Cytophagia</taxon>
        <taxon>Cytophagales</taxon>
        <taxon>Chryseotaleaceae</taxon>
        <taxon>Dawidia</taxon>
    </lineage>
</organism>
<dbReference type="InterPro" id="IPR000531">
    <property type="entry name" value="Beta-barrel_TonB"/>
</dbReference>
<evidence type="ECO:0000313" key="14">
    <source>
        <dbReference type="Proteomes" id="UP001319180"/>
    </source>
</evidence>
<feature type="signal peptide" evidence="10">
    <location>
        <begin position="1"/>
        <end position="36"/>
    </location>
</feature>
<keyword evidence="6 8" id="KW-0472">Membrane</keyword>
<dbReference type="InterPro" id="IPR039426">
    <property type="entry name" value="TonB-dep_rcpt-like"/>
</dbReference>
<proteinExistence type="inferred from homology"/>
<keyword evidence="7 8" id="KW-0998">Cell outer membrane</keyword>
<evidence type="ECO:0000256" key="1">
    <source>
        <dbReference type="ARBA" id="ARBA00004571"/>
    </source>
</evidence>
<dbReference type="Gene3D" id="2.40.170.20">
    <property type="entry name" value="TonB-dependent receptor, beta-barrel domain"/>
    <property type="match status" value="1"/>
</dbReference>
<dbReference type="InterPro" id="IPR008969">
    <property type="entry name" value="CarboxyPept-like_regulatory"/>
</dbReference>
<dbReference type="InterPro" id="IPR023997">
    <property type="entry name" value="TonB-dep_OMP_SusC/RagA_CS"/>
</dbReference>
<gene>
    <name evidence="13" type="ORF">KK078_20600</name>
</gene>
<evidence type="ECO:0000256" key="8">
    <source>
        <dbReference type="PROSITE-ProRule" id="PRU01360"/>
    </source>
</evidence>
<dbReference type="FunFam" id="2.170.130.10:FF:000008">
    <property type="entry name" value="SusC/RagA family TonB-linked outer membrane protein"/>
    <property type="match status" value="1"/>
</dbReference>
<keyword evidence="2 8" id="KW-0813">Transport</keyword>
<keyword evidence="10" id="KW-0732">Signal</keyword>
<dbReference type="EMBL" id="JAHESC010000033">
    <property type="protein sequence ID" value="MBT1688977.1"/>
    <property type="molecule type" value="Genomic_DNA"/>
</dbReference>
<feature type="domain" description="TonB-dependent receptor-like beta-barrel" evidence="11">
    <location>
        <begin position="411"/>
        <end position="773"/>
    </location>
</feature>
<keyword evidence="13" id="KW-0675">Receptor</keyword>
<evidence type="ECO:0000256" key="3">
    <source>
        <dbReference type="ARBA" id="ARBA00022452"/>
    </source>
</evidence>
<dbReference type="InterPro" id="IPR037066">
    <property type="entry name" value="Plug_dom_sf"/>
</dbReference>
<comment type="caution">
    <text evidence="13">The sequence shown here is derived from an EMBL/GenBank/DDBJ whole genome shotgun (WGS) entry which is preliminary data.</text>
</comment>
<dbReference type="InterPro" id="IPR023996">
    <property type="entry name" value="TonB-dep_OMP_SusC/RagA"/>
</dbReference>
<evidence type="ECO:0000256" key="4">
    <source>
        <dbReference type="ARBA" id="ARBA00022692"/>
    </source>
</evidence>
<dbReference type="InterPro" id="IPR012910">
    <property type="entry name" value="Plug_dom"/>
</dbReference>
<evidence type="ECO:0000259" key="12">
    <source>
        <dbReference type="Pfam" id="PF07715"/>
    </source>
</evidence>
<dbReference type="NCBIfam" id="TIGR04057">
    <property type="entry name" value="SusC_RagA_signa"/>
    <property type="match status" value="1"/>
</dbReference>
<evidence type="ECO:0000256" key="7">
    <source>
        <dbReference type="ARBA" id="ARBA00023237"/>
    </source>
</evidence>
<dbReference type="Pfam" id="PF07715">
    <property type="entry name" value="Plug"/>
    <property type="match status" value="1"/>
</dbReference>
<protein>
    <submittedName>
        <fullName evidence="13">TonB-dependent receptor</fullName>
    </submittedName>
</protein>
<evidence type="ECO:0000256" key="6">
    <source>
        <dbReference type="ARBA" id="ARBA00023136"/>
    </source>
</evidence>
<dbReference type="GO" id="GO:0009279">
    <property type="term" value="C:cell outer membrane"/>
    <property type="evidence" value="ECO:0007669"/>
    <property type="project" value="UniProtKB-SubCell"/>
</dbReference>
<dbReference type="InterPro" id="IPR036942">
    <property type="entry name" value="Beta-barrel_TonB_sf"/>
</dbReference>
<dbReference type="Pfam" id="PF00593">
    <property type="entry name" value="TonB_dep_Rec_b-barrel"/>
    <property type="match status" value="1"/>
</dbReference>
<dbReference type="NCBIfam" id="TIGR04056">
    <property type="entry name" value="OMP_RagA_SusC"/>
    <property type="match status" value="1"/>
</dbReference>
<dbReference type="Gene3D" id="2.60.40.1120">
    <property type="entry name" value="Carboxypeptidase-like, regulatory domain"/>
    <property type="match status" value="1"/>
</dbReference>
<dbReference type="Pfam" id="PF13715">
    <property type="entry name" value="CarbopepD_reg_2"/>
    <property type="match status" value="1"/>
</dbReference>